<dbReference type="PROSITE" id="PS01124">
    <property type="entry name" value="HTH_ARAC_FAMILY_2"/>
    <property type="match status" value="1"/>
</dbReference>
<dbReference type="GO" id="GO:0043565">
    <property type="term" value="F:sequence-specific DNA binding"/>
    <property type="evidence" value="ECO:0007669"/>
    <property type="project" value="InterPro"/>
</dbReference>
<organism evidence="5 6">
    <name type="scientific">Niveispirillum lacus</name>
    <dbReference type="NCBI Taxonomy" id="1981099"/>
    <lineage>
        <taxon>Bacteria</taxon>
        <taxon>Pseudomonadati</taxon>
        <taxon>Pseudomonadota</taxon>
        <taxon>Alphaproteobacteria</taxon>
        <taxon>Rhodospirillales</taxon>
        <taxon>Azospirillaceae</taxon>
        <taxon>Niveispirillum</taxon>
    </lineage>
</organism>
<feature type="domain" description="HTH araC/xylS-type" evidence="4">
    <location>
        <begin position="72"/>
        <end position="170"/>
    </location>
</feature>
<evidence type="ECO:0000313" key="5">
    <source>
        <dbReference type="EMBL" id="OYQ36975.1"/>
    </source>
</evidence>
<evidence type="ECO:0000256" key="1">
    <source>
        <dbReference type="ARBA" id="ARBA00023015"/>
    </source>
</evidence>
<sequence length="191" mass="20050">MAGANHVVDRQHAACGACRSDGGNAMSFVSSADPHPQLAACVAAETETVDAILARQPDGAAGAAGLSPVQLRRVLLFVEHNLDDDLSLATLAAVIGLSPSHFARRFKAALGEAPHRYVLARRVNGAKRLLLETEMPLAEIAAATGFSSQGHLTGIFGRAVGMTPGAYRTRRNRCRAFLLAGGVKEDFYTAA</sequence>
<keyword evidence="3" id="KW-0804">Transcription</keyword>
<dbReference type="InterPro" id="IPR018062">
    <property type="entry name" value="HTH_AraC-typ_CS"/>
</dbReference>
<dbReference type="PANTHER" id="PTHR46796">
    <property type="entry name" value="HTH-TYPE TRANSCRIPTIONAL ACTIVATOR RHAS-RELATED"/>
    <property type="match status" value="1"/>
</dbReference>
<evidence type="ECO:0000313" key="6">
    <source>
        <dbReference type="Proteomes" id="UP000216998"/>
    </source>
</evidence>
<dbReference type="PROSITE" id="PS00041">
    <property type="entry name" value="HTH_ARAC_FAMILY_1"/>
    <property type="match status" value="1"/>
</dbReference>
<dbReference type="EMBL" id="NOXU01000019">
    <property type="protein sequence ID" value="OYQ36975.1"/>
    <property type="molecule type" value="Genomic_DNA"/>
</dbReference>
<dbReference type="AlphaFoldDB" id="A0A255Z7X3"/>
<proteinExistence type="predicted"/>
<dbReference type="InterPro" id="IPR018060">
    <property type="entry name" value="HTH_AraC"/>
</dbReference>
<dbReference type="OrthoDB" id="9806208at2"/>
<gene>
    <name evidence="5" type="ORF">CHU95_03030</name>
</gene>
<evidence type="ECO:0000256" key="2">
    <source>
        <dbReference type="ARBA" id="ARBA00023125"/>
    </source>
</evidence>
<dbReference type="InterPro" id="IPR009057">
    <property type="entry name" value="Homeodomain-like_sf"/>
</dbReference>
<keyword evidence="2" id="KW-0238">DNA-binding</keyword>
<dbReference type="SMART" id="SM00342">
    <property type="entry name" value="HTH_ARAC"/>
    <property type="match status" value="1"/>
</dbReference>
<evidence type="ECO:0000259" key="4">
    <source>
        <dbReference type="PROSITE" id="PS01124"/>
    </source>
</evidence>
<dbReference type="GO" id="GO:0003700">
    <property type="term" value="F:DNA-binding transcription factor activity"/>
    <property type="evidence" value="ECO:0007669"/>
    <property type="project" value="InterPro"/>
</dbReference>
<comment type="caution">
    <text evidence="5">The sequence shown here is derived from an EMBL/GenBank/DDBJ whole genome shotgun (WGS) entry which is preliminary data.</text>
</comment>
<keyword evidence="6" id="KW-1185">Reference proteome</keyword>
<keyword evidence="1" id="KW-0805">Transcription regulation</keyword>
<reference evidence="5 6" key="1">
    <citation type="submission" date="2017-07" db="EMBL/GenBank/DDBJ databases">
        <title>Niveispirillum cyanobacteriorum sp. nov., isolated from cyanobacterial aggregates in a eutrophic lake.</title>
        <authorList>
            <person name="Cai H."/>
        </authorList>
    </citation>
    <scope>NUCLEOTIDE SEQUENCE [LARGE SCALE GENOMIC DNA]</scope>
    <source>
        <strain evidence="6">TH1-14</strain>
    </source>
</reference>
<dbReference type="SUPFAM" id="SSF46689">
    <property type="entry name" value="Homeodomain-like"/>
    <property type="match status" value="2"/>
</dbReference>
<name>A0A255Z7X3_9PROT</name>
<dbReference type="Gene3D" id="1.10.10.60">
    <property type="entry name" value="Homeodomain-like"/>
    <property type="match status" value="2"/>
</dbReference>
<dbReference type="PANTHER" id="PTHR46796:SF6">
    <property type="entry name" value="ARAC SUBFAMILY"/>
    <property type="match status" value="1"/>
</dbReference>
<evidence type="ECO:0000256" key="3">
    <source>
        <dbReference type="ARBA" id="ARBA00023163"/>
    </source>
</evidence>
<protein>
    <recommendedName>
        <fullName evidence="4">HTH araC/xylS-type domain-containing protein</fullName>
    </recommendedName>
</protein>
<dbReference type="InterPro" id="IPR050204">
    <property type="entry name" value="AraC_XylS_family_regulators"/>
</dbReference>
<dbReference type="Pfam" id="PF12833">
    <property type="entry name" value="HTH_18"/>
    <property type="match status" value="1"/>
</dbReference>
<accession>A0A255Z7X3</accession>
<dbReference type="Proteomes" id="UP000216998">
    <property type="component" value="Unassembled WGS sequence"/>
</dbReference>